<evidence type="ECO:0000256" key="6">
    <source>
        <dbReference type="ARBA" id="ARBA00023136"/>
    </source>
</evidence>
<evidence type="ECO:0000256" key="2">
    <source>
        <dbReference type="ARBA" id="ARBA00022475"/>
    </source>
</evidence>
<feature type="transmembrane region" description="Helical" evidence="14">
    <location>
        <begin position="130"/>
        <end position="151"/>
    </location>
</feature>
<dbReference type="FunFam" id="1.20.1070.10:FF:000150">
    <property type="entry name" value="probable G-protein coupled receptor 34"/>
    <property type="match status" value="1"/>
</dbReference>
<feature type="transmembrane region" description="Helical" evidence="14">
    <location>
        <begin position="306"/>
        <end position="328"/>
    </location>
</feature>
<dbReference type="InterPro" id="IPR000276">
    <property type="entry name" value="GPCR_Rhodpsn"/>
</dbReference>
<evidence type="ECO:0000259" key="15">
    <source>
        <dbReference type="PROSITE" id="PS50262"/>
    </source>
</evidence>
<dbReference type="PROSITE" id="PS50262">
    <property type="entry name" value="G_PROTEIN_RECEP_F1_2"/>
    <property type="match status" value="1"/>
</dbReference>
<evidence type="ECO:0000256" key="1">
    <source>
        <dbReference type="ARBA" id="ARBA00004651"/>
    </source>
</evidence>
<evidence type="ECO:0000256" key="8">
    <source>
        <dbReference type="ARBA" id="ARBA00023170"/>
    </source>
</evidence>
<dbReference type="GO" id="GO:0005886">
    <property type="term" value="C:plasma membrane"/>
    <property type="evidence" value="ECO:0007669"/>
    <property type="project" value="UniProtKB-SubCell"/>
</dbReference>
<keyword evidence="10 13" id="KW-0807">Transducer</keyword>
<proteinExistence type="inferred from homology"/>
<comment type="similarity">
    <text evidence="13">Belongs to the G-protein coupled receptor 1 family.</text>
</comment>
<evidence type="ECO:0000256" key="9">
    <source>
        <dbReference type="ARBA" id="ARBA00023180"/>
    </source>
</evidence>
<comment type="subcellular location">
    <subcellularLocation>
        <location evidence="1">Cell membrane</location>
        <topology evidence="1">Multi-pass membrane protein</topology>
    </subcellularLocation>
</comment>
<keyword evidence="17" id="KW-1185">Reference proteome</keyword>
<evidence type="ECO:0000256" key="13">
    <source>
        <dbReference type="RuleBase" id="RU000688"/>
    </source>
</evidence>
<gene>
    <name evidence="16" type="primary">LOC110501352</name>
</gene>
<dbReference type="GeneID" id="110501352"/>
<evidence type="ECO:0000313" key="17">
    <source>
        <dbReference type="Proteomes" id="UP000694395"/>
    </source>
</evidence>
<evidence type="ECO:0000256" key="10">
    <source>
        <dbReference type="ARBA" id="ARBA00023224"/>
    </source>
</evidence>
<dbReference type="RefSeq" id="XP_021434545.2">
    <property type="nucleotide sequence ID" value="XM_021578870.2"/>
</dbReference>
<feature type="domain" description="G-protein coupled receptors family 1 profile" evidence="15">
    <location>
        <begin position="109"/>
        <end position="364"/>
    </location>
</feature>
<dbReference type="Pfam" id="PF00001">
    <property type="entry name" value="7tm_1"/>
    <property type="match status" value="1"/>
</dbReference>
<keyword evidence="5 13" id="KW-0297">G-protein coupled receptor</keyword>
<comment type="function">
    <text evidence="12">G-protein-coupled receptor of lysophosphatidylserine (LysoPS) that plays different roles in immune response. Acts a damage-sensing receptor that triggers tissue repair upon recognition of dying neutrophils. Mechanistically, apoptotic neutrophils release lysophosphatydilserine that are recognized by type 3 innate lymphoid cells (ILC3s) via GPR34, which activates downstream PI3K-AKT and RAS-ERK signaling pathways leading to STAT3 activation and IL-22 production. Plays an important role in microglial function, controlling morphology and phagocytosis.</text>
</comment>
<feature type="transmembrane region" description="Helical" evidence="14">
    <location>
        <begin position="209"/>
        <end position="230"/>
    </location>
</feature>
<dbReference type="PANTHER" id="PTHR24233:SF1">
    <property type="entry name" value="G-PROTEIN COUPLED RECEPTOR 34-RELATED"/>
    <property type="match status" value="1"/>
</dbReference>
<dbReference type="PRINTS" id="PR01157">
    <property type="entry name" value="P2YPURNOCPTR"/>
</dbReference>
<dbReference type="PANTHER" id="PTHR24233">
    <property type="entry name" value="P2Y PURINOCEPTOR-RELATED G-PROTEIN COUPLED RECEPTOR"/>
    <property type="match status" value="1"/>
</dbReference>
<sequence>MRGRECATHECAAQAHSQRVKRNNIYNGHNSLGLRKRETDAMTTNFPANVTFFPFPKSSHSLIATETTFKNLLTATTPDPREHCQLDDSSLQIPLAVLYSVLFVLGLAGNILALWVFLYVHSKKNSVRVFLINVALADLLLVICLPFRVLYHSKGNHWDMGPTLCKVVGNLFYMNMYISITLLGLISVDRYLKIQRSVLWQYRRQATRWSSTVCGTIWILALASVIPMILLSEGNEELNKCFQYKQRKHAQGKAYFNLFLVAVFWFVFVCLVVSYGKIALKLLRASRDKPDLPNATRYNRTARKSFFVLFLFTICFVPYHMVRVFYVVSQISETSCFWRGVVDQANEVVLLLSALNSCLDPMMYFLLSESVRKETLRLVNKMFRLSASGGSGSGSSVDCGRSLEEQPNVSFISNLRRKITVQPSLLQI</sequence>
<evidence type="ECO:0000256" key="12">
    <source>
        <dbReference type="ARBA" id="ARBA00045234"/>
    </source>
</evidence>
<evidence type="ECO:0000256" key="5">
    <source>
        <dbReference type="ARBA" id="ARBA00023040"/>
    </source>
</evidence>
<organism evidence="16 17">
    <name type="scientific">Oncorhynchus mykiss</name>
    <name type="common">Rainbow trout</name>
    <name type="synonym">Salmo gairdneri</name>
    <dbReference type="NCBI Taxonomy" id="8022"/>
    <lineage>
        <taxon>Eukaryota</taxon>
        <taxon>Metazoa</taxon>
        <taxon>Chordata</taxon>
        <taxon>Craniata</taxon>
        <taxon>Vertebrata</taxon>
        <taxon>Euteleostomi</taxon>
        <taxon>Actinopterygii</taxon>
        <taxon>Neopterygii</taxon>
        <taxon>Teleostei</taxon>
        <taxon>Protacanthopterygii</taxon>
        <taxon>Salmoniformes</taxon>
        <taxon>Salmonidae</taxon>
        <taxon>Salmoninae</taxon>
        <taxon>Oncorhynchus</taxon>
    </lineage>
</organism>
<feature type="transmembrane region" description="Helical" evidence="14">
    <location>
        <begin position="171"/>
        <end position="188"/>
    </location>
</feature>
<evidence type="ECO:0000256" key="4">
    <source>
        <dbReference type="ARBA" id="ARBA00022989"/>
    </source>
</evidence>
<dbReference type="OrthoDB" id="10005568at2759"/>
<name>A0A8C7SSC8_ONCMY</name>
<reference evidence="16" key="3">
    <citation type="submission" date="2025-09" db="UniProtKB">
        <authorList>
            <consortium name="Ensembl"/>
        </authorList>
    </citation>
    <scope>IDENTIFICATION</scope>
</reference>
<keyword evidence="4 14" id="KW-1133">Transmembrane helix</keyword>
<dbReference type="Gene3D" id="1.20.1070.10">
    <property type="entry name" value="Rhodopsin 7-helix transmembrane proteins"/>
    <property type="match status" value="1"/>
</dbReference>
<evidence type="ECO:0000256" key="11">
    <source>
        <dbReference type="ARBA" id="ARBA00035691"/>
    </source>
</evidence>
<feature type="transmembrane region" description="Helical" evidence="14">
    <location>
        <begin position="96"/>
        <end position="118"/>
    </location>
</feature>
<dbReference type="Proteomes" id="UP000694395">
    <property type="component" value="Chromosome 22"/>
</dbReference>
<dbReference type="PROSITE" id="PS00237">
    <property type="entry name" value="G_PROTEIN_RECEP_F1_1"/>
    <property type="match status" value="1"/>
</dbReference>
<evidence type="ECO:0000256" key="3">
    <source>
        <dbReference type="ARBA" id="ARBA00022692"/>
    </source>
</evidence>
<dbReference type="PRINTS" id="PR00237">
    <property type="entry name" value="GPCRRHODOPSN"/>
</dbReference>
<dbReference type="GeneTree" id="ENSGT01110000267167"/>
<evidence type="ECO:0000256" key="7">
    <source>
        <dbReference type="ARBA" id="ARBA00023157"/>
    </source>
</evidence>
<dbReference type="KEGG" id="omy:110501352"/>
<keyword evidence="8 13" id="KW-0675">Receptor</keyword>
<keyword evidence="3 13" id="KW-0812">Transmembrane</keyword>
<dbReference type="GO" id="GO:0045028">
    <property type="term" value="F:G protein-coupled purinergic nucleotide receptor activity"/>
    <property type="evidence" value="ECO:0007669"/>
    <property type="project" value="TreeGrafter"/>
</dbReference>
<dbReference type="SUPFAM" id="SSF81321">
    <property type="entry name" value="Family A G protein-coupled receptor-like"/>
    <property type="match status" value="1"/>
</dbReference>
<reference evidence="16" key="1">
    <citation type="submission" date="2020-07" db="EMBL/GenBank/DDBJ databases">
        <title>A long reads based de novo assembly of the rainbow trout Arlee double haploid line genome.</title>
        <authorList>
            <person name="Gao G."/>
            <person name="Palti Y."/>
        </authorList>
    </citation>
    <scope>NUCLEOTIDE SEQUENCE [LARGE SCALE GENOMIC DNA]</scope>
</reference>
<reference evidence="16" key="2">
    <citation type="submission" date="2025-08" db="UniProtKB">
        <authorList>
            <consortium name="Ensembl"/>
        </authorList>
    </citation>
    <scope>IDENTIFICATION</scope>
</reference>
<feature type="transmembrane region" description="Helical" evidence="14">
    <location>
        <begin position="254"/>
        <end position="280"/>
    </location>
</feature>
<keyword evidence="9" id="KW-0325">Glycoprotein</keyword>
<dbReference type="Ensembl" id="ENSOMYT00000079045.2">
    <property type="protein sequence ID" value="ENSOMYP00000072581.2"/>
    <property type="gene ID" value="ENSOMYG00000033579.2"/>
</dbReference>
<protein>
    <recommendedName>
        <fullName evidence="11">Probable G-protein coupled receptor 34</fullName>
    </recommendedName>
</protein>
<dbReference type="InterPro" id="IPR017452">
    <property type="entry name" value="GPCR_Rhodpsn_7TM"/>
</dbReference>
<dbReference type="AlphaFoldDB" id="A0A8C7SSC8"/>
<keyword evidence="6 14" id="KW-0472">Membrane</keyword>
<accession>A0A8C7SSC8</accession>
<keyword evidence="7" id="KW-1015">Disulfide bond</keyword>
<keyword evidence="2" id="KW-1003">Cell membrane</keyword>
<evidence type="ECO:0000256" key="14">
    <source>
        <dbReference type="SAM" id="Phobius"/>
    </source>
</evidence>
<evidence type="ECO:0000313" key="16">
    <source>
        <dbReference type="Ensembl" id="ENSOMYP00000072581.2"/>
    </source>
</evidence>